<keyword evidence="1" id="KW-1133">Transmembrane helix</keyword>
<name>A0A7W7YG38_9BACT</name>
<evidence type="ECO:0000256" key="1">
    <source>
        <dbReference type="SAM" id="Phobius"/>
    </source>
</evidence>
<reference evidence="2 3" key="1">
    <citation type="submission" date="2020-08" db="EMBL/GenBank/DDBJ databases">
        <title>Genomic Encyclopedia of Type Strains, Phase IV (KMG-IV): sequencing the most valuable type-strain genomes for metagenomic binning, comparative biology and taxonomic classification.</title>
        <authorList>
            <person name="Goeker M."/>
        </authorList>
    </citation>
    <scope>NUCLEOTIDE SEQUENCE [LARGE SCALE GENOMIC DNA]</scope>
    <source>
        <strain evidence="2 3">DSM 12252</strain>
    </source>
</reference>
<sequence length="263" mass="29537">MTFETQQPSLESQQQRLDRLFSTTPETRHRLDMGDVPVSEIRRVYSQSCKDNPWAFMRCWRDVWWAGAGMEFLYLGLGLLILLRVLAYGKSMLASNVPVAAPFTMLGVFSACFLICLALKEMKAEVQSLLRRRRAALPFSRPGLQVIDAEVSTFRFWDSSLGWEFGRIQLMSELVLHSIERAVPGDSQAVRDGRVSLPGSLHPFLIVGRVRLYLIAGVHRSAPEVGRIVGITLFEGASVTEKKPNVEPRTDPADLDARICADE</sequence>
<dbReference type="Proteomes" id="UP000590740">
    <property type="component" value="Unassembled WGS sequence"/>
</dbReference>
<evidence type="ECO:0000313" key="3">
    <source>
        <dbReference type="Proteomes" id="UP000590740"/>
    </source>
</evidence>
<evidence type="ECO:0000313" key="2">
    <source>
        <dbReference type="EMBL" id="MBB5035551.1"/>
    </source>
</evidence>
<keyword evidence="1" id="KW-0472">Membrane</keyword>
<dbReference type="RefSeq" id="WP_184344467.1">
    <property type="nucleotide sequence ID" value="NZ_JACHIG010000019.1"/>
</dbReference>
<protein>
    <submittedName>
        <fullName evidence="2">Uncharacterized protein</fullName>
    </submittedName>
</protein>
<dbReference type="EMBL" id="JACHIG010000019">
    <property type="protein sequence ID" value="MBB5035551.1"/>
    <property type="molecule type" value="Genomic_DNA"/>
</dbReference>
<feature type="transmembrane region" description="Helical" evidence="1">
    <location>
        <begin position="99"/>
        <end position="119"/>
    </location>
</feature>
<keyword evidence="3" id="KW-1185">Reference proteome</keyword>
<proteinExistence type="predicted"/>
<organism evidence="2 3">
    <name type="scientific">Prosthecobacter vanneervenii</name>
    <dbReference type="NCBI Taxonomy" id="48466"/>
    <lineage>
        <taxon>Bacteria</taxon>
        <taxon>Pseudomonadati</taxon>
        <taxon>Verrucomicrobiota</taxon>
        <taxon>Verrucomicrobiia</taxon>
        <taxon>Verrucomicrobiales</taxon>
        <taxon>Verrucomicrobiaceae</taxon>
        <taxon>Prosthecobacter</taxon>
    </lineage>
</organism>
<gene>
    <name evidence="2" type="ORF">HNQ65_005164</name>
</gene>
<dbReference type="AlphaFoldDB" id="A0A7W7YG38"/>
<accession>A0A7W7YG38</accession>
<feature type="transmembrane region" description="Helical" evidence="1">
    <location>
        <begin position="63"/>
        <end position="87"/>
    </location>
</feature>
<comment type="caution">
    <text evidence="2">The sequence shown here is derived from an EMBL/GenBank/DDBJ whole genome shotgun (WGS) entry which is preliminary data.</text>
</comment>
<keyword evidence="1" id="KW-0812">Transmembrane</keyword>